<dbReference type="InterPro" id="IPR011006">
    <property type="entry name" value="CheY-like_superfamily"/>
</dbReference>
<evidence type="ECO:0000313" key="6">
    <source>
        <dbReference type="Proteomes" id="UP000075374"/>
    </source>
</evidence>
<dbReference type="EMBL" id="LTBB01000004">
    <property type="protein sequence ID" value="KYH29335.1"/>
    <property type="molecule type" value="Genomic_DNA"/>
</dbReference>
<organism evidence="5 6">
    <name type="scientific">Clostridium colicanis DSM 13634</name>
    <dbReference type="NCBI Taxonomy" id="1121305"/>
    <lineage>
        <taxon>Bacteria</taxon>
        <taxon>Bacillati</taxon>
        <taxon>Bacillota</taxon>
        <taxon>Clostridia</taxon>
        <taxon>Eubacteriales</taxon>
        <taxon>Clostridiaceae</taxon>
        <taxon>Clostridium</taxon>
    </lineage>
</organism>
<dbReference type="STRING" id="1121305.CLCOL_10780"/>
<evidence type="ECO:0000259" key="4">
    <source>
        <dbReference type="PROSITE" id="PS50110"/>
    </source>
</evidence>
<dbReference type="Proteomes" id="UP000075374">
    <property type="component" value="Unassembled WGS sequence"/>
</dbReference>
<protein>
    <recommendedName>
        <fullName evidence="1">Stage 0 sporulation protein A homolog</fullName>
    </recommendedName>
</protein>
<comment type="function">
    <text evidence="2">May play the central regulatory role in sporulation. It may be an element of the effector pathway responsible for the activation of sporulation genes in response to nutritional stress. Spo0A may act in concert with spo0H (a sigma factor) to control the expression of some genes that are critical to the sporulation process.</text>
</comment>
<evidence type="ECO:0000256" key="3">
    <source>
        <dbReference type="PROSITE-ProRule" id="PRU00169"/>
    </source>
</evidence>
<dbReference type="AlphaFoldDB" id="A0A151AP01"/>
<sequence length="144" mass="16455">MQKVLIINDCKLEGIIMKDLLQSLGYDVKISNEYDAITQVEEYLPSIVIANFIMKKVTGDKLIEKIKKVKPDTWCILSSSNSINLESYRAFNVDAVMQTPISEEKLKDALNIKKMIKFCPYCGENLKEIKRAIIYCPNCGEKLQ</sequence>
<evidence type="ECO:0000256" key="2">
    <source>
        <dbReference type="ARBA" id="ARBA00024867"/>
    </source>
</evidence>
<proteinExistence type="predicted"/>
<dbReference type="InterPro" id="IPR001789">
    <property type="entry name" value="Sig_transdc_resp-reg_receiver"/>
</dbReference>
<evidence type="ECO:0000256" key="1">
    <source>
        <dbReference type="ARBA" id="ARBA00018672"/>
    </source>
</evidence>
<name>A0A151AP01_9CLOT</name>
<reference evidence="5 6" key="1">
    <citation type="submission" date="2016-02" db="EMBL/GenBank/DDBJ databases">
        <title>Genome sequence of Clostridium colicanis DSM 13634.</title>
        <authorList>
            <person name="Poehlein A."/>
            <person name="Daniel R."/>
        </authorList>
    </citation>
    <scope>NUCLEOTIDE SEQUENCE [LARGE SCALE GENOMIC DNA]</scope>
    <source>
        <strain evidence="5 6">DSM 13634</strain>
    </source>
</reference>
<dbReference type="RefSeq" id="WP_061857953.1">
    <property type="nucleotide sequence ID" value="NZ_LTBB01000004.1"/>
</dbReference>
<comment type="caution">
    <text evidence="3">Lacks conserved residue(s) required for the propagation of feature annotation.</text>
</comment>
<dbReference type="PATRIC" id="fig|1121305.3.peg.1082"/>
<gene>
    <name evidence="5" type="primary">cheY_3</name>
    <name evidence="5" type="ORF">CLCOL_10780</name>
</gene>
<accession>A0A151AP01</accession>
<dbReference type="GO" id="GO:0000160">
    <property type="term" value="P:phosphorelay signal transduction system"/>
    <property type="evidence" value="ECO:0007669"/>
    <property type="project" value="InterPro"/>
</dbReference>
<evidence type="ECO:0000313" key="5">
    <source>
        <dbReference type="EMBL" id="KYH29335.1"/>
    </source>
</evidence>
<feature type="domain" description="Response regulatory" evidence="4">
    <location>
        <begin position="3"/>
        <end position="114"/>
    </location>
</feature>
<keyword evidence="6" id="KW-1185">Reference proteome</keyword>
<comment type="caution">
    <text evidence="5">The sequence shown here is derived from an EMBL/GenBank/DDBJ whole genome shotgun (WGS) entry which is preliminary data.</text>
</comment>
<dbReference type="CDD" id="cd00156">
    <property type="entry name" value="REC"/>
    <property type="match status" value="1"/>
</dbReference>
<dbReference type="PROSITE" id="PS50110">
    <property type="entry name" value="RESPONSE_REGULATORY"/>
    <property type="match status" value="1"/>
</dbReference>
<dbReference type="Gene3D" id="3.40.50.2300">
    <property type="match status" value="1"/>
</dbReference>
<dbReference type="Pfam" id="PF00072">
    <property type="entry name" value="Response_reg"/>
    <property type="match status" value="1"/>
</dbReference>
<dbReference type="SUPFAM" id="SSF52172">
    <property type="entry name" value="CheY-like"/>
    <property type="match status" value="1"/>
</dbReference>